<sequence>RSTAQAASRRRGGKGGPPPICWSRGPLPDEELNRQPRHWVQCVLLVDSNAPRRDRDDGPEDWIARFAAEEKSVDGLVWGQVGRCTAQMVRLTIVLGLRQQNLATRGSQHRLSPLALVKGE</sequence>
<evidence type="ECO:0000313" key="2">
    <source>
        <dbReference type="EMBL" id="TQN68275.1"/>
    </source>
</evidence>
<keyword evidence="3" id="KW-1185">Reference proteome</keyword>
<gene>
    <name evidence="2" type="ORF">CSHISOI_07223</name>
</gene>
<dbReference type="AlphaFoldDB" id="A0A5Q4BMQ1"/>
<proteinExistence type="predicted"/>
<reference evidence="2 3" key="1">
    <citation type="journal article" date="2019" name="Sci. Rep.">
        <title>Colletotrichum shisoi sp. nov., an anthracnose pathogen of Perilla frutescens in Japan: molecular phylogenetic, morphological and genomic evidence.</title>
        <authorList>
            <person name="Gan P."/>
            <person name="Tsushima A."/>
            <person name="Hiroyama R."/>
            <person name="Narusaka M."/>
            <person name="Takano Y."/>
            <person name="Narusaka Y."/>
            <person name="Kawaradani M."/>
            <person name="Damm U."/>
            <person name="Shirasu K."/>
        </authorList>
    </citation>
    <scope>NUCLEOTIDE SEQUENCE [LARGE SCALE GENOMIC DNA]</scope>
    <source>
        <strain evidence="2 3">PG-2018a</strain>
    </source>
</reference>
<evidence type="ECO:0000256" key="1">
    <source>
        <dbReference type="SAM" id="MobiDB-lite"/>
    </source>
</evidence>
<organism evidence="2 3">
    <name type="scientific">Colletotrichum shisoi</name>
    <dbReference type="NCBI Taxonomy" id="2078593"/>
    <lineage>
        <taxon>Eukaryota</taxon>
        <taxon>Fungi</taxon>
        <taxon>Dikarya</taxon>
        <taxon>Ascomycota</taxon>
        <taxon>Pezizomycotina</taxon>
        <taxon>Sordariomycetes</taxon>
        <taxon>Hypocreomycetidae</taxon>
        <taxon>Glomerellales</taxon>
        <taxon>Glomerellaceae</taxon>
        <taxon>Colletotrichum</taxon>
        <taxon>Colletotrichum destructivum species complex</taxon>
    </lineage>
</organism>
<feature type="region of interest" description="Disordered" evidence="1">
    <location>
        <begin position="1"/>
        <end position="27"/>
    </location>
</feature>
<dbReference type="EMBL" id="PUHP01000732">
    <property type="protein sequence ID" value="TQN68275.1"/>
    <property type="molecule type" value="Genomic_DNA"/>
</dbReference>
<protein>
    <submittedName>
        <fullName evidence="2">Uncharacterized protein</fullName>
    </submittedName>
</protein>
<name>A0A5Q4BMQ1_9PEZI</name>
<evidence type="ECO:0000313" key="3">
    <source>
        <dbReference type="Proteomes" id="UP000326340"/>
    </source>
</evidence>
<feature type="non-terminal residue" evidence="2">
    <location>
        <position position="1"/>
    </location>
</feature>
<comment type="caution">
    <text evidence="2">The sequence shown here is derived from an EMBL/GenBank/DDBJ whole genome shotgun (WGS) entry which is preliminary data.</text>
</comment>
<accession>A0A5Q4BMQ1</accession>
<dbReference type="Proteomes" id="UP000326340">
    <property type="component" value="Unassembled WGS sequence"/>
</dbReference>